<accession>A0A0M3I8A7</accession>
<reference evidence="2" key="1">
    <citation type="submission" date="2017-02" db="UniProtKB">
        <authorList>
            <consortium name="WormBaseParasite"/>
        </authorList>
    </citation>
    <scope>IDENTIFICATION</scope>
</reference>
<evidence type="ECO:0000313" key="2">
    <source>
        <dbReference type="WBParaSite" id="ALUE_0001355001-mRNA-1"/>
    </source>
</evidence>
<sequence length="251" mass="28325">MVGHVYGCAVGSVGACKRNETRRAQSSFEERRWSGDGLEALNEDSPVHTEMILVLMLAATPLLTSAAGAQLICADQPSLKQKRLCFDLDKGRFVDPHIGRNAIYDVESELKQREVSLGGNRRKARACKGFNFYRRCLKKYSTEADRLECRYARCSVCIAESFRPHCPFCFADKSVFCPAVEACSCPWKAGFGLWESCRDKISNLCSVKYDNGEEKIKTEEKEELYNNLTGPYDAQAVVRESRHFIAYNVLF</sequence>
<organism evidence="1 2">
    <name type="scientific">Ascaris lumbricoides</name>
    <name type="common">Giant roundworm</name>
    <dbReference type="NCBI Taxonomy" id="6252"/>
    <lineage>
        <taxon>Eukaryota</taxon>
        <taxon>Metazoa</taxon>
        <taxon>Ecdysozoa</taxon>
        <taxon>Nematoda</taxon>
        <taxon>Chromadorea</taxon>
        <taxon>Rhabditida</taxon>
        <taxon>Spirurina</taxon>
        <taxon>Ascaridomorpha</taxon>
        <taxon>Ascaridoidea</taxon>
        <taxon>Ascarididae</taxon>
        <taxon>Ascaris</taxon>
    </lineage>
</organism>
<name>A0A0M3I8A7_ASCLU</name>
<protein>
    <submittedName>
        <fullName evidence="2">PSI domain-containing protein</fullName>
    </submittedName>
</protein>
<proteinExistence type="predicted"/>
<dbReference type="AlphaFoldDB" id="A0A0M3I8A7"/>
<dbReference type="WBParaSite" id="ALUE_0001355001-mRNA-1">
    <property type="protein sequence ID" value="ALUE_0001355001-mRNA-1"/>
    <property type="gene ID" value="ALUE_0001355001"/>
</dbReference>
<keyword evidence="1" id="KW-1185">Reference proteome</keyword>
<dbReference type="Proteomes" id="UP000036681">
    <property type="component" value="Unplaced"/>
</dbReference>
<evidence type="ECO:0000313" key="1">
    <source>
        <dbReference type="Proteomes" id="UP000036681"/>
    </source>
</evidence>